<dbReference type="Pfam" id="PF01818">
    <property type="entry name" value="Translat_reg"/>
    <property type="match status" value="1"/>
</dbReference>
<name>A0A7K4MWV2_9ARCH</name>
<protein>
    <submittedName>
        <fullName evidence="1">Translational repressor RegA</fullName>
    </submittedName>
</protein>
<dbReference type="Gene3D" id="3.30.70.650">
    <property type="entry name" value="Translation repressor RegA"/>
    <property type="match status" value="1"/>
</dbReference>
<organism evidence="1 2">
    <name type="scientific">Marine Group I thaumarchaeote</name>
    <dbReference type="NCBI Taxonomy" id="2511932"/>
    <lineage>
        <taxon>Archaea</taxon>
        <taxon>Nitrososphaerota</taxon>
        <taxon>Marine Group I</taxon>
    </lineage>
</organism>
<dbReference type="GO" id="GO:0003723">
    <property type="term" value="F:RNA binding"/>
    <property type="evidence" value="ECO:0007669"/>
    <property type="project" value="InterPro"/>
</dbReference>
<dbReference type="Proteomes" id="UP000575480">
    <property type="component" value="Unassembled WGS sequence"/>
</dbReference>
<dbReference type="AlphaFoldDB" id="A0A7K4MWV2"/>
<reference evidence="1 2" key="1">
    <citation type="journal article" date="2019" name="Environ. Microbiol.">
        <title>Genomics insights into ecotype formation of ammonia-oxidizing archaea in the deep ocean.</title>
        <authorList>
            <person name="Wang Y."/>
            <person name="Huang J.M."/>
            <person name="Cui G.J."/>
            <person name="Nunoura T."/>
            <person name="Takaki Y."/>
            <person name="Li W.L."/>
            <person name="Li J."/>
            <person name="Gao Z.M."/>
            <person name="Takai K."/>
            <person name="Zhang A.Q."/>
            <person name="Stepanauskas R."/>
        </authorList>
    </citation>
    <scope>NUCLEOTIDE SEQUENCE [LARGE SCALE GENOMIC DNA]</scope>
    <source>
        <strain evidence="1 2">L15a</strain>
    </source>
</reference>
<evidence type="ECO:0000313" key="1">
    <source>
        <dbReference type="EMBL" id="NWJ57995.1"/>
    </source>
</evidence>
<sequence length="132" mass="15358">MSYDISDMLEISFKENDDFLKIRETLTRIGVASRKDKTLYQSCHILHKRGKYYIVHFKELFALDGKESTISENDLARRNAIARLLEEWELLSIIDSTQTSTPLAPMSQIKVLPHKEKSEWNLIPKYNIGSIK</sequence>
<gene>
    <name evidence="1" type="primary">regA</name>
    <name evidence="1" type="ORF">HX858_09670</name>
</gene>
<dbReference type="InterPro" id="IPR036516">
    <property type="entry name" value="Transl_repress_RegA_sf"/>
</dbReference>
<comment type="caution">
    <text evidence="1">The sequence shown here is derived from an EMBL/GenBank/DDBJ whole genome shotgun (WGS) entry which is preliminary data.</text>
</comment>
<dbReference type="EMBL" id="JACATH010000039">
    <property type="protein sequence ID" value="NWJ57995.1"/>
    <property type="molecule type" value="Genomic_DNA"/>
</dbReference>
<dbReference type="InterPro" id="IPR002702">
    <property type="entry name" value="Transl_repress_RegA"/>
</dbReference>
<proteinExistence type="predicted"/>
<accession>A0A7K4MWV2</accession>
<dbReference type="SUPFAM" id="SSF55064">
    <property type="entry name" value="Translational regulator protein regA"/>
    <property type="match status" value="1"/>
</dbReference>
<evidence type="ECO:0000313" key="2">
    <source>
        <dbReference type="Proteomes" id="UP000575480"/>
    </source>
</evidence>